<sequence length="176" mass="19905">MCAIMDNLHKYIPFVPVKRSVNLADGEVHEMDNHTVYPILFVGDQLTAARVIWTKLFSSKSCDKGTLFQIKNLIHQTSVPNDPKDNVQETEDFLEVVLVAYILNAAGGMTLDVVCGNIIEKYIDIGDNGTMSCEEDAVLLYGCELLTLGLVWWNYYDAIKGDGHRVMRIWKYLMVI</sequence>
<proteinExistence type="predicted"/>
<organism evidence="1">
    <name type="scientific">Amphimedon queenslandica</name>
    <name type="common">Sponge</name>
    <dbReference type="NCBI Taxonomy" id="400682"/>
    <lineage>
        <taxon>Eukaryota</taxon>
        <taxon>Metazoa</taxon>
        <taxon>Porifera</taxon>
        <taxon>Demospongiae</taxon>
        <taxon>Heteroscleromorpha</taxon>
        <taxon>Haplosclerida</taxon>
        <taxon>Niphatidae</taxon>
        <taxon>Amphimedon</taxon>
    </lineage>
</organism>
<reference evidence="1" key="1">
    <citation type="submission" date="2017-05" db="UniProtKB">
        <authorList>
            <consortium name="EnsemblMetazoa"/>
        </authorList>
    </citation>
    <scope>IDENTIFICATION</scope>
</reference>
<protein>
    <submittedName>
        <fullName evidence="1">Uncharacterized protein</fullName>
    </submittedName>
</protein>
<name>A0A1X7VK07_AMPQE</name>
<dbReference type="AlphaFoldDB" id="A0A1X7VK07"/>
<accession>A0A1X7VK07</accession>
<dbReference type="EnsemblMetazoa" id="Aqu2.1.40264_001">
    <property type="protein sequence ID" value="Aqu2.1.40264_001"/>
    <property type="gene ID" value="Aqu2.1.40264"/>
</dbReference>
<evidence type="ECO:0000313" key="1">
    <source>
        <dbReference type="EnsemblMetazoa" id="Aqu2.1.40264_001"/>
    </source>
</evidence>
<dbReference type="InParanoid" id="A0A1X7VK07"/>